<evidence type="ECO:0000256" key="1">
    <source>
        <dbReference type="SAM" id="MobiDB-lite"/>
    </source>
</evidence>
<dbReference type="EMBL" id="JAATWM020000018">
    <property type="protein sequence ID" value="KAF9876236.1"/>
    <property type="molecule type" value="Genomic_DNA"/>
</dbReference>
<dbReference type="Proteomes" id="UP000781932">
    <property type="component" value="Unassembled WGS sequence"/>
</dbReference>
<sequence>MSPSAKIAVLIIMITLLLCVAAYYARNQIHNFAKALAQHRARAKERETSDVSETGDATTTVTATATV</sequence>
<reference evidence="3" key="1">
    <citation type="submission" date="2020-03" db="EMBL/GenBank/DDBJ databases">
        <authorList>
            <person name="He L."/>
        </authorList>
    </citation>
    <scope>NUCLEOTIDE SEQUENCE</scope>
    <source>
        <strain evidence="3">CkLH20</strain>
    </source>
</reference>
<keyword evidence="2" id="KW-0472">Membrane</keyword>
<feature type="transmembrane region" description="Helical" evidence="2">
    <location>
        <begin position="6"/>
        <end position="25"/>
    </location>
</feature>
<dbReference type="GeneID" id="62161970"/>
<accession>A0A9P6I6Z7</accession>
<keyword evidence="2" id="KW-0812">Transmembrane</keyword>
<keyword evidence="4" id="KW-1185">Reference proteome</keyword>
<evidence type="ECO:0000313" key="4">
    <source>
        <dbReference type="Proteomes" id="UP000781932"/>
    </source>
</evidence>
<name>A0A9P6I6Z7_9PEZI</name>
<dbReference type="AlphaFoldDB" id="A0A9P6I6Z7"/>
<organism evidence="3 4">
    <name type="scientific">Colletotrichum karsti</name>
    <dbReference type="NCBI Taxonomy" id="1095194"/>
    <lineage>
        <taxon>Eukaryota</taxon>
        <taxon>Fungi</taxon>
        <taxon>Dikarya</taxon>
        <taxon>Ascomycota</taxon>
        <taxon>Pezizomycotina</taxon>
        <taxon>Sordariomycetes</taxon>
        <taxon>Hypocreomycetidae</taxon>
        <taxon>Glomerellales</taxon>
        <taxon>Glomerellaceae</taxon>
        <taxon>Colletotrichum</taxon>
        <taxon>Colletotrichum boninense species complex</taxon>
    </lineage>
</organism>
<reference evidence="3" key="2">
    <citation type="submission" date="2020-11" db="EMBL/GenBank/DDBJ databases">
        <title>Whole genome sequencing of Colletotrichum sp.</title>
        <authorList>
            <person name="Li H."/>
        </authorList>
    </citation>
    <scope>NUCLEOTIDE SEQUENCE</scope>
    <source>
        <strain evidence="3">CkLH20</strain>
    </source>
</reference>
<proteinExistence type="predicted"/>
<evidence type="ECO:0000313" key="3">
    <source>
        <dbReference type="EMBL" id="KAF9876236.1"/>
    </source>
</evidence>
<dbReference type="OrthoDB" id="4850056at2759"/>
<feature type="compositionally biased region" description="Low complexity" evidence="1">
    <location>
        <begin position="57"/>
        <end position="67"/>
    </location>
</feature>
<protein>
    <submittedName>
        <fullName evidence="3">Uncharacterized protein</fullName>
    </submittedName>
</protein>
<gene>
    <name evidence="3" type="ORF">CkaCkLH20_06179</name>
</gene>
<keyword evidence="2" id="KW-1133">Transmembrane helix</keyword>
<comment type="caution">
    <text evidence="3">The sequence shown here is derived from an EMBL/GenBank/DDBJ whole genome shotgun (WGS) entry which is preliminary data.</text>
</comment>
<evidence type="ECO:0000256" key="2">
    <source>
        <dbReference type="SAM" id="Phobius"/>
    </source>
</evidence>
<feature type="region of interest" description="Disordered" evidence="1">
    <location>
        <begin position="43"/>
        <end position="67"/>
    </location>
</feature>
<dbReference type="RefSeq" id="XP_038745697.1">
    <property type="nucleotide sequence ID" value="XM_038888896.1"/>
</dbReference>